<feature type="compositionally biased region" description="Basic and acidic residues" evidence="1">
    <location>
        <begin position="21"/>
        <end position="31"/>
    </location>
</feature>
<dbReference type="AlphaFoldDB" id="A0A9N9SL92"/>
<dbReference type="InterPro" id="IPR036691">
    <property type="entry name" value="Endo/exonu/phosph_ase_sf"/>
</dbReference>
<reference evidence="2" key="1">
    <citation type="submission" date="2022-01" db="EMBL/GenBank/DDBJ databases">
        <authorList>
            <person name="King R."/>
        </authorList>
    </citation>
    <scope>NUCLEOTIDE SEQUENCE</scope>
</reference>
<dbReference type="OrthoDB" id="6770863at2759"/>
<evidence type="ECO:0000313" key="3">
    <source>
        <dbReference type="Proteomes" id="UP001153737"/>
    </source>
</evidence>
<name>A0A9N9SL92_PHACE</name>
<sequence>MINKKRTYNDDYGDENVNDSGEEKGQMNRDDVENIRNINNKKNICKLGTWNIRSLNGKEIELISEFEKAELEILVIPETKKKGNGTMEMENEHLLIWSGIEENKRAQAGIGCILHKNIKENLCNWDAISERILTVELN</sequence>
<dbReference type="Proteomes" id="UP001153737">
    <property type="component" value="Chromosome 7"/>
</dbReference>
<reference evidence="2" key="2">
    <citation type="submission" date="2022-10" db="EMBL/GenBank/DDBJ databases">
        <authorList>
            <consortium name="ENA_rothamsted_submissions"/>
            <consortium name="culmorum"/>
            <person name="King R."/>
        </authorList>
    </citation>
    <scope>NUCLEOTIDE SEQUENCE</scope>
</reference>
<organism evidence="2 3">
    <name type="scientific">Phaedon cochleariae</name>
    <name type="common">Mustard beetle</name>
    <dbReference type="NCBI Taxonomy" id="80249"/>
    <lineage>
        <taxon>Eukaryota</taxon>
        <taxon>Metazoa</taxon>
        <taxon>Ecdysozoa</taxon>
        <taxon>Arthropoda</taxon>
        <taxon>Hexapoda</taxon>
        <taxon>Insecta</taxon>
        <taxon>Pterygota</taxon>
        <taxon>Neoptera</taxon>
        <taxon>Endopterygota</taxon>
        <taxon>Coleoptera</taxon>
        <taxon>Polyphaga</taxon>
        <taxon>Cucujiformia</taxon>
        <taxon>Chrysomeloidea</taxon>
        <taxon>Chrysomelidae</taxon>
        <taxon>Chrysomelinae</taxon>
        <taxon>Chrysomelini</taxon>
        <taxon>Phaedon</taxon>
    </lineage>
</organism>
<proteinExistence type="predicted"/>
<dbReference type="EMBL" id="OU896713">
    <property type="protein sequence ID" value="CAG9823965.1"/>
    <property type="molecule type" value="Genomic_DNA"/>
</dbReference>
<dbReference type="Gene3D" id="3.60.10.10">
    <property type="entry name" value="Endonuclease/exonuclease/phosphatase"/>
    <property type="match status" value="1"/>
</dbReference>
<evidence type="ECO:0000256" key="1">
    <source>
        <dbReference type="SAM" id="MobiDB-lite"/>
    </source>
</evidence>
<protein>
    <submittedName>
        <fullName evidence="2">Uncharacterized protein</fullName>
    </submittedName>
</protein>
<gene>
    <name evidence="2" type="ORF">PHAECO_LOCUS11232</name>
</gene>
<feature type="region of interest" description="Disordered" evidence="1">
    <location>
        <begin position="1"/>
        <end position="31"/>
    </location>
</feature>
<accession>A0A9N9SL92</accession>
<keyword evidence="3" id="KW-1185">Reference proteome</keyword>
<evidence type="ECO:0000313" key="2">
    <source>
        <dbReference type="EMBL" id="CAG9823965.1"/>
    </source>
</evidence>